<dbReference type="Gene3D" id="1.10.8.60">
    <property type="match status" value="2"/>
</dbReference>
<dbReference type="Pfam" id="PF00004">
    <property type="entry name" value="AAA"/>
    <property type="match status" value="1"/>
</dbReference>
<dbReference type="Gene3D" id="3.40.50.300">
    <property type="entry name" value="P-loop containing nucleotide triphosphate hydrolases"/>
    <property type="match status" value="2"/>
</dbReference>
<dbReference type="InterPro" id="IPR050168">
    <property type="entry name" value="AAA_ATPase_domain"/>
</dbReference>
<protein>
    <recommendedName>
        <fullName evidence="8">Peroxisomal ATPase PEX6</fullName>
    </recommendedName>
    <alternativeName>
        <fullName evidence="9">Peroxin-6</fullName>
    </alternativeName>
</protein>
<evidence type="ECO:0000256" key="2">
    <source>
        <dbReference type="ARBA" id="ARBA00022593"/>
    </source>
</evidence>
<dbReference type="InterPro" id="IPR047533">
    <property type="entry name" value="RecA-like_PEX6_r2"/>
</dbReference>
<evidence type="ECO:0000313" key="14">
    <source>
        <dbReference type="EMBL" id="EME50315.1"/>
    </source>
</evidence>
<feature type="domain" description="AAA+ ATPase" evidence="13">
    <location>
        <begin position="1045"/>
        <end position="1187"/>
    </location>
</feature>
<comment type="subcellular location">
    <subcellularLocation>
        <location evidence="7">Peroxisome membrane</location>
        <topology evidence="7">Peripheral membrane protein</topology>
        <orientation evidence="7">Cytoplasmic side</orientation>
    </subcellularLocation>
</comment>
<dbReference type="eggNOG" id="KOG0736">
    <property type="taxonomic scope" value="Eukaryota"/>
</dbReference>
<feature type="region of interest" description="Disordered" evidence="12">
    <location>
        <begin position="1319"/>
        <end position="1447"/>
    </location>
</feature>
<comment type="subunit">
    <text evidence="11">Interacts with PEX1; forming the PEX1-PEX6 AAA ATPase complex, which is composed of a heterohexamer formed by a trimer of PEX1-PEX6 dimers.</text>
</comment>
<evidence type="ECO:0000256" key="10">
    <source>
        <dbReference type="ARBA" id="ARBA00048778"/>
    </source>
</evidence>
<dbReference type="InterPro" id="IPR056995">
    <property type="entry name" value="PEX6_4th_dom"/>
</dbReference>
<dbReference type="SUPFAM" id="SSF52540">
    <property type="entry name" value="P-loop containing nucleoside triphosphate hydrolases"/>
    <property type="match status" value="2"/>
</dbReference>
<dbReference type="Pfam" id="PF23120">
    <property type="entry name" value="PEX6_N"/>
    <property type="match status" value="1"/>
</dbReference>
<evidence type="ECO:0000256" key="7">
    <source>
        <dbReference type="ARBA" id="ARBA00034691"/>
    </source>
</evidence>
<evidence type="ECO:0000256" key="5">
    <source>
        <dbReference type="ARBA" id="ARBA00022840"/>
    </source>
</evidence>
<keyword evidence="4" id="KW-0378">Hydrolase</keyword>
<evidence type="ECO:0000256" key="11">
    <source>
        <dbReference type="ARBA" id="ARBA00062700"/>
    </source>
</evidence>
<dbReference type="InterPro" id="IPR003593">
    <property type="entry name" value="AAA+_ATPase"/>
</dbReference>
<dbReference type="GO" id="GO:0005829">
    <property type="term" value="C:cytosol"/>
    <property type="evidence" value="ECO:0007669"/>
    <property type="project" value="TreeGrafter"/>
</dbReference>
<evidence type="ECO:0000256" key="3">
    <source>
        <dbReference type="ARBA" id="ARBA00022741"/>
    </source>
</evidence>
<dbReference type="CDD" id="cd19527">
    <property type="entry name" value="RecA-like_PEX6_r2"/>
    <property type="match status" value="1"/>
</dbReference>
<dbReference type="OMA" id="KIMLCEP"/>
<dbReference type="GO" id="GO:0016558">
    <property type="term" value="P:protein import into peroxisome matrix"/>
    <property type="evidence" value="ECO:0007669"/>
    <property type="project" value="TreeGrafter"/>
</dbReference>
<dbReference type="GO" id="GO:0016887">
    <property type="term" value="F:ATP hydrolysis activity"/>
    <property type="evidence" value="ECO:0007669"/>
    <property type="project" value="InterPro"/>
</dbReference>
<dbReference type="FunFam" id="1.10.8.60:FF:000039">
    <property type="entry name" value="peroxisome biogenesis factor 6"/>
    <property type="match status" value="1"/>
</dbReference>
<dbReference type="HOGENOM" id="CLU_000688_0_2_1"/>
<dbReference type="PANTHER" id="PTHR23077">
    <property type="entry name" value="AAA-FAMILY ATPASE"/>
    <property type="match status" value="1"/>
</dbReference>
<keyword evidence="2" id="KW-0962">Peroxisome biogenesis</keyword>
<keyword evidence="3" id="KW-0547">Nucleotide-binding</keyword>
<reference evidence="15" key="1">
    <citation type="journal article" date="2012" name="PLoS Genet.">
        <title>The genomes of the fungal plant pathogens Cladosporium fulvum and Dothistroma septosporum reveal adaptation to different hosts and lifestyles but also signatures of common ancestry.</title>
        <authorList>
            <person name="de Wit P.J.G.M."/>
            <person name="van der Burgt A."/>
            <person name="Oekmen B."/>
            <person name="Stergiopoulos I."/>
            <person name="Abd-Elsalam K.A."/>
            <person name="Aerts A.L."/>
            <person name="Bahkali A.H."/>
            <person name="Beenen H.G."/>
            <person name="Chettri P."/>
            <person name="Cox M.P."/>
            <person name="Datema E."/>
            <person name="de Vries R.P."/>
            <person name="Dhillon B."/>
            <person name="Ganley A.R."/>
            <person name="Griffiths S.A."/>
            <person name="Guo Y."/>
            <person name="Hamelin R.C."/>
            <person name="Henrissat B."/>
            <person name="Kabir M.S."/>
            <person name="Jashni M.K."/>
            <person name="Kema G."/>
            <person name="Klaubauf S."/>
            <person name="Lapidus A."/>
            <person name="Levasseur A."/>
            <person name="Lindquist E."/>
            <person name="Mehrabi R."/>
            <person name="Ohm R.A."/>
            <person name="Owen T.J."/>
            <person name="Salamov A."/>
            <person name="Schwelm A."/>
            <person name="Schijlen E."/>
            <person name="Sun H."/>
            <person name="van den Burg H.A."/>
            <person name="van Ham R.C.H.J."/>
            <person name="Zhang S."/>
            <person name="Goodwin S.B."/>
            <person name="Grigoriev I.V."/>
            <person name="Collemare J."/>
            <person name="Bradshaw R.E."/>
        </authorList>
    </citation>
    <scope>NUCLEOTIDE SEQUENCE [LARGE SCALE GENOMIC DNA]</scope>
    <source>
        <strain evidence="15">NZE10 / CBS 128990</strain>
    </source>
</reference>
<feature type="compositionally biased region" description="Basic residues" evidence="12">
    <location>
        <begin position="10"/>
        <end position="19"/>
    </location>
</feature>
<feature type="region of interest" description="Disordered" evidence="12">
    <location>
        <begin position="545"/>
        <end position="568"/>
    </location>
</feature>
<name>N1Q5A4_DOTSN</name>
<dbReference type="PANTHER" id="PTHR23077:SF9">
    <property type="entry name" value="PEROXISOMAL ATPASE PEX6"/>
    <property type="match status" value="1"/>
</dbReference>
<organism evidence="14 15">
    <name type="scientific">Dothistroma septosporum (strain NZE10 / CBS 128990)</name>
    <name type="common">Red band needle blight fungus</name>
    <name type="synonym">Mycosphaerella pini</name>
    <dbReference type="NCBI Taxonomy" id="675120"/>
    <lineage>
        <taxon>Eukaryota</taxon>
        <taxon>Fungi</taxon>
        <taxon>Dikarya</taxon>
        <taxon>Ascomycota</taxon>
        <taxon>Pezizomycotina</taxon>
        <taxon>Dothideomycetes</taxon>
        <taxon>Dothideomycetidae</taxon>
        <taxon>Mycosphaerellales</taxon>
        <taxon>Mycosphaerellaceae</taxon>
        <taxon>Dothistroma</taxon>
    </lineage>
</organism>
<dbReference type="Proteomes" id="UP000016933">
    <property type="component" value="Unassembled WGS sequence"/>
</dbReference>
<evidence type="ECO:0000256" key="9">
    <source>
        <dbReference type="ARBA" id="ARBA00034920"/>
    </source>
</evidence>
<keyword evidence="5" id="KW-0067">ATP-binding</keyword>
<gene>
    <name evidence="14" type="ORF">DOTSEDRAFT_77351</name>
</gene>
<dbReference type="GO" id="GO:0005778">
    <property type="term" value="C:peroxisomal membrane"/>
    <property type="evidence" value="ECO:0007669"/>
    <property type="project" value="UniProtKB-SubCell"/>
</dbReference>
<keyword evidence="6" id="KW-0472">Membrane</keyword>
<comment type="similarity">
    <text evidence="1">Belongs to the AAA ATPase family.</text>
</comment>
<dbReference type="EMBL" id="KB446535">
    <property type="protein sequence ID" value="EME50315.1"/>
    <property type="molecule type" value="Genomic_DNA"/>
</dbReference>
<evidence type="ECO:0000256" key="1">
    <source>
        <dbReference type="ARBA" id="ARBA00006914"/>
    </source>
</evidence>
<proteinExistence type="inferred from homology"/>
<feature type="compositionally biased region" description="Polar residues" evidence="12">
    <location>
        <begin position="1327"/>
        <end position="1344"/>
    </location>
</feature>
<evidence type="ECO:0000256" key="6">
    <source>
        <dbReference type="ARBA" id="ARBA00023136"/>
    </source>
</evidence>
<feature type="compositionally biased region" description="Low complexity" evidence="12">
    <location>
        <begin position="1382"/>
        <end position="1393"/>
    </location>
</feature>
<sequence length="1447" mass="155493">MAYDVPKPVSLKRKRRSRRRREDKPAVSARIYLDSNLKGEVGILSADLVGDLFPGQDGHVSGQEGGQKKLFCAVTPWTPNPSVSESSWTILPIRAQAASEKPLPASTIRFPASASGTQSFVKIVQALSPTKTLRQNSWVEIKVSDVVPLPLDTIFVSVDTEAIQKLEDVHKRYGGGFGTAAQNARRSGKKAASTVQEDGAAVEGDEKVKALVNEALGYRSVVHTEDFLPLPISHPVTHTTAPPAKVLACEPVSQGTMSSATNIVIVPASSEKRLNPGNRGLLSPRLDEESGEEDTANEAFYSATEENSPAKPLKPIVTSKSATDFSNSDDMFDSSAEESNLSDDDDMISLVKPSLVDGPSGLSSALTSATPRPFGLGTRGISTPGSVFSNMTSTTVRGGQATRSKVFRAQGLVGRISNELLHPRPSADEDEEARVYVDAQSLARLGCFSGDWVRVEAAESQILPSFSAFGELAGLTERPWRPVKVYTLPENMTKRAQNYKVNTRHGRRDSISSLATNSSTAAMIYLSPVLLANLQEPTNISMSAMPKNKRQSLKRPMTPRPDTASARLPPTASEVTLRKIVTPISTERSLNNALFTKLKQYFEVRQRIIKPGDLIAVQIDESLGRSVYEGETEQDGSSASALLCHNVDGESCDSKTPVNVAWFSIEAINVPPSEDSVEPESDTWGDAATIDPTKIQMRQSGDDRRKLPSASSSTWQYYLGHRKVQARAAANAAATGLPEVTSSYISALQRRLRELISVSISPRAVHLGMPPLTVLIHSTQRNIGKARTVQRVCSDLGIHFFPIDGNDIASEGGQGVDTQAQGLLEARCERAIDCGAEFTAICITHLEVLGEERTAASLKSVLETARVLVATTTDVDKIPDTVRGLFTHELEMSAPDEGEREGILRDIATDSGVPLALEVDLASIAVKTAALVAGDLLDVVDRALVAKSERLHTLALAKAEAAKDAITIKDIQLSGGAAANAVIPADFDAAVDLARKNFADSIGAPKIPNVQWSDVGGLTNVKDAVIETIQLPLSRPELFAKGLKKRSGILFYGPPGTGKTLLAKAIATEFSLNFFSVKGPELLNMYIGESEANVRRVFQRARDARPCVVFFDELDSVAPKRGNQGDSGGVMDRIVSQLLAELDGMSDGEESGGGVFVIGATNRPDLLDQALLRPGRFDKMLYLGISDTHEKQATILQALTRKFTLDPTVSLPRVASFLPFTFTGADLYALASDAMLKAVTRSARAVDSRVAAINAERSQRGQSKISVAYYFDHYGTEADTQVAVVEEDFHRAREDLTPSVSLDELRHYERVRAMFESVKDKDDSAAESVNQRPASGSAVQSEPNGISAPQRAMDAVKRISRNGPSAGVNGSIVPGGGAQSRTNATATLTPAADADADEDDFVVRTDRMNLTNSPKKGKGKGKSREIANSSQPAANGVQDDAEEDLYD</sequence>
<evidence type="ECO:0000313" key="15">
    <source>
        <dbReference type="Proteomes" id="UP000016933"/>
    </source>
</evidence>
<feature type="region of interest" description="Disordered" evidence="12">
    <location>
        <begin position="272"/>
        <end position="341"/>
    </location>
</feature>
<dbReference type="Pfam" id="PF23315">
    <property type="entry name" value="PEX6_4th"/>
    <property type="match status" value="1"/>
</dbReference>
<keyword evidence="15" id="KW-1185">Reference proteome</keyword>
<dbReference type="GO" id="GO:0005524">
    <property type="term" value="F:ATP binding"/>
    <property type="evidence" value="ECO:0007669"/>
    <property type="project" value="UniProtKB-KW"/>
</dbReference>
<dbReference type="InterPro" id="IPR003960">
    <property type="entry name" value="ATPase_AAA_CS"/>
</dbReference>
<dbReference type="STRING" id="675120.N1Q5A4"/>
<evidence type="ECO:0000256" key="4">
    <source>
        <dbReference type="ARBA" id="ARBA00022801"/>
    </source>
</evidence>
<dbReference type="PROSITE" id="PS00674">
    <property type="entry name" value="AAA"/>
    <property type="match status" value="1"/>
</dbReference>
<dbReference type="InterPro" id="IPR027417">
    <property type="entry name" value="P-loop_NTPase"/>
</dbReference>
<feature type="compositionally biased region" description="Acidic residues" evidence="12">
    <location>
        <begin position="330"/>
        <end position="341"/>
    </location>
</feature>
<reference evidence="14 15" key="2">
    <citation type="journal article" date="2012" name="PLoS Pathog.">
        <title>Diverse lifestyles and strategies of plant pathogenesis encoded in the genomes of eighteen Dothideomycetes fungi.</title>
        <authorList>
            <person name="Ohm R.A."/>
            <person name="Feau N."/>
            <person name="Henrissat B."/>
            <person name="Schoch C.L."/>
            <person name="Horwitz B.A."/>
            <person name="Barry K.W."/>
            <person name="Condon B.J."/>
            <person name="Copeland A.C."/>
            <person name="Dhillon B."/>
            <person name="Glaser F."/>
            <person name="Hesse C.N."/>
            <person name="Kosti I."/>
            <person name="LaButti K."/>
            <person name="Lindquist E.A."/>
            <person name="Lucas S."/>
            <person name="Salamov A.A."/>
            <person name="Bradshaw R.E."/>
            <person name="Ciuffetti L."/>
            <person name="Hamelin R.C."/>
            <person name="Kema G.H.J."/>
            <person name="Lawrence C."/>
            <person name="Scott J.A."/>
            <person name="Spatafora J.W."/>
            <person name="Turgeon B.G."/>
            <person name="de Wit P.J.G.M."/>
            <person name="Zhong S."/>
            <person name="Goodwin S.B."/>
            <person name="Grigoriev I.V."/>
        </authorList>
    </citation>
    <scope>NUCLEOTIDE SEQUENCE [LARGE SCALE GENOMIC DNA]</scope>
    <source>
        <strain evidence="15">NZE10 / CBS 128990</strain>
    </source>
</reference>
<feature type="region of interest" description="Disordered" evidence="12">
    <location>
        <begin position="1"/>
        <end position="25"/>
    </location>
</feature>
<comment type="catalytic activity">
    <reaction evidence="10">
        <text>ATP + H2O = ADP + phosphate + H(+)</text>
        <dbReference type="Rhea" id="RHEA:13065"/>
        <dbReference type="ChEBI" id="CHEBI:15377"/>
        <dbReference type="ChEBI" id="CHEBI:15378"/>
        <dbReference type="ChEBI" id="CHEBI:30616"/>
        <dbReference type="ChEBI" id="CHEBI:43474"/>
        <dbReference type="ChEBI" id="CHEBI:456216"/>
    </reaction>
    <physiologicalReaction direction="left-to-right" evidence="10">
        <dbReference type="Rhea" id="RHEA:13066"/>
    </physiologicalReaction>
</comment>
<evidence type="ECO:0000256" key="12">
    <source>
        <dbReference type="SAM" id="MobiDB-lite"/>
    </source>
</evidence>
<dbReference type="InterPro" id="IPR003959">
    <property type="entry name" value="ATPase_AAA_core"/>
</dbReference>
<accession>N1Q5A4</accession>
<dbReference type="OrthoDB" id="5553750at2759"/>
<evidence type="ECO:0000259" key="13">
    <source>
        <dbReference type="SMART" id="SM00382"/>
    </source>
</evidence>
<evidence type="ECO:0000256" key="8">
    <source>
        <dbReference type="ARBA" id="ARBA00034811"/>
    </source>
</evidence>
<dbReference type="FunFam" id="3.40.50.300:FF:000109">
    <property type="entry name" value="Peroxisomal biogenesis factor 6"/>
    <property type="match status" value="1"/>
</dbReference>
<dbReference type="SMART" id="SM00382">
    <property type="entry name" value="AAA"/>
    <property type="match status" value="1"/>
</dbReference>